<dbReference type="AlphaFoldDB" id="A0A0F9U073"/>
<evidence type="ECO:0000313" key="1">
    <source>
        <dbReference type="EMBL" id="KKN54756.1"/>
    </source>
</evidence>
<sequence length="145" mass="16145">MDEPEENLFSSLHDQRRLSAFNMAQLDLYRLHILLSDCNNLSRAGDLINWKRVLDALFRELSAHLTDTEADGCTDLVTGQLVPAMKDLGVLQAKFKGKTNKFVQAKMDAAYTYLSAYEISLRKVLKRLGISLPSRGVRSALGGGD</sequence>
<organism evidence="1">
    <name type="scientific">marine sediment metagenome</name>
    <dbReference type="NCBI Taxonomy" id="412755"/>
    <lineage>
        <taxon>unclassified sequences</taxon>
        <taxon>metagenomes</taxon>
        <taxon>ecological metagenomes</taxon>
    </lineage>
</organism>
<comment type="caution">
    <text evidence="1">The sequence shown here is derived from an EMBL/GenBank/DDBJ whole genome shotgun (WGS) entry which is preliminary data.</text>
</comment>
<protein>
    <submittedName>
        <fullName evidence="1">Uncharacterized protein</fullName>
    </submittedName>
</protein>
<dbReference type="EMBL" id="LAZR01000913">
    <property type="protein sequence ID" value="KKN54756.1"/>
    <property type="molecule type" value="Genomic_DNA"/>
</dbReference>
<accession>A0A0F9U073</accession>
<reference evidence="1" key="1">
    <citation type="journal article" date="2015" name="Nature">
        <title>Complex archaea that bridge the gap between prokaryotes and eukaryotes.</title>
        <authorList>
            <person name="Spang A."/>
            <person name="Saw J.H."/>
            <person name="Jorgensen S.L."/>
            <person name="Zaremba-Niedzwiedzka K."/>
            <person name="Martijn J."/>
            <person name="Lind A.E."/>
            <person name="van Eijk R."/>
            <person name="Schleper C."/>
            <person name="Guy L."/>
            <person name="Ettema T.J."/>
        </authorList>
    </citation>
    <scope>NUCLEOTIDE SEQUENCE</scope>
</reference>
<gene>
    <name evidence="1" type="ORF">LCGC14_0589080</name>
</gene>
<name>A0A0F9U073_9ZZZZ</name>
<proteinExistence type="predicted"/>